<keyword evidence="7" id="KW-0540">Nuclease</keyword>
<feature type="region of interest" description="Disordered" evidence="17">
    <location>
        <begin position="327"/>
        <end position="349"/>
    </location>
</feature>
<feature type="domain" description="5'-3' exonuclease" evidence="19">
    <location>
        <begin position="6"/>
        <end position="293"/>
    </location>
</feature>
<evidence type="ECO:0000256" key="16">
    <source>
        <dbReference type="RuleBase" id="RU004460"/>
    </source>
</evidence>
<dbReference type="Gene3D" id="3.30.420.10">
    <property type="entry name" value="Ribonuclease H-like superfamily/Ribonuclease H"/>
    <property type="match status" value="1"/>
</dbReference>
<evidence type="ECO:0000256" key="3">
    <source>
        <dbReference type="ARBA" id="ARBA00020311"/>
    </source>
</evidence>
<evidence type="ECO:0000313" key="22">
    <source>
        <dbReference type="Proteomes" id="UP000595917"/>
    </source>
</evidence>
<dbReference type="InterPro" id="IPR020045">
    <property type="entry name" value="DNA_polI_H3TH"/>
</dbReference>
<comment type="catalytic activity">
    <reaction evidence="14 16">
        <text>DNA(n) + a 2'-deoxyribonucleoside 5'-triphosphate = DNA(n+1) + diphosphate</text>
        <dbReference type="Rhea" id="RHEA:22508"/>
        <dbReference type="Rhea" id="RHEA-COMP:17339"/>
        <dbReference type="Rhea" id="RHEA-COMP:17340"/>
        <dbReference type="ChEBI" id="CHEBI:33019"/>
        <dbReference type="ChEBI" id="CHEBI:61560"/>
        <dbReference type="ChEBI" id="CHEBI:173112"/>
        <dbReference type="EC" id="2.7.7.7"/>
    </reaction>
</comment>
<evidence type="ECO:0000256" key="13">
    <source>
        <dbReference type="ARBA" id="ARBA00023204"/>
    </source>
</evidence>
<gene>
    <name evidence="16 21" type="primary">polA</name>
    <name evidence="21" type="ORF">JFL75_02075</name>
</gene>
<organism evidence="21 22">
    <name type="scientific">Breznakiella homolactica</name>
    <dbReference type="NCBI Taxonomy" id="2798577"/>
    <lineage>
        <taxon>Bacteria</taxon>
        <taxon>Pseudomonadati</taxon>
        <taxon>Spirochaetota</taxon>
        <taxon>Spirochaetia</taxon>
        <taxon>Spirochaetales</taxon>
        <taxon>Breznakiellaceae</taxon>
        <taxon>Breznakiella</taxon>
    </lineage>
</organism>
<dbReference type="Pfam" id="PF00476">
    <property type="entry name" value="DNA_pol_A"/>
    <property type="match status" value="1"/>
</dbReference>
<dbReference type="CDD" id="cd08637">
    <property type="entry name" value="DNA_pol_A_pol_I_C"/>
    <property type="match status" value="1"/>
</dbReference>
<dbReference type="CDD" id="cd09859">
    <property type="entry name" value="PIN_53EXO"/>
    <property type="match status" value="1"/>
</dbReference>
<dbReference type="SMART" id="SM00482">
    <property type="entry name" value="POLAc"/>
    <property type="match status" value="1"/>
</dbReference>
<dbReference type="InterPro" id="IPR036397">
    <property type="entry name" value="RNaseH_sf"/>
</dbReference>
<keyword evidence="11 16" id="KW-0239">DNA-directed DNA polymerase</keyword>
<dbReference type="KEGG" id="bhc:JFL75_02075"/>
<evidence type="ECO:0000256" key="12">
    <source>
        <dbReference type="ARBA" id="ARBA00023125"/>
    </source>
</evidence>
<evidence type="ECO:0000259" key="18">
    <source>
        <dbReference type="SMART" id="SM00474"/>
    </source>
</evidence>
<evidence type="ECO:0000256" key="17">
    <source>
        <dbReference type="SAM" id="MobiDB-lite"/>
    </source>
</evidence>
<dbReference type="Proteomes" id="UP000595917">
    <property type="component" value="Chromosome"/>
</dbReference>
<evidence type="ECO:0000256" key="9">
    <source>
        <dbReference type="ARBA" id="ARBA00022801"/>
    </source>
</evidence>
<evidence type="ECO:0000313" key="21">
    <source>
        <dbReference type="EMBL" id="QQO09728.1"/>
    </source>
</evidence>
<dbReference type="GO" id="GO:0006302">
    <property type="term" value="P:double-strand break repair"/>
    <property type="evidence" value="ECO:0007669"/>
    <property type="project" value="TreeGrafter"/>
</dbReference>
<dbReference type="PROSITE" id="PS00447">
    <property type="entry name" value="DNA_POLYMERASE_A"/>
    <property type="match status" value="1"/>
</dbReference>
<dbReference type="SUPFAM" id="SSF53098">
    <property type="entry name" value="Ribonuclease H-like"/>
    <property type="match status" value="1"/>
</dbReference>
<dbReference type="InterPro" id="IPR020046">
    <property type="entry name" value="5-3_exonucl_a-hlix_arch_N"/>
</dbReference>
<dbReference type="FunFam" id="1.10.150.20:FF:000003">
    <property type="entry name" value="DNA polymerase I"/>
    <property type="match status" value="1"/>
</dbReference>
<dbReference type="SUPFAM" id="SSF56672">
    <property type="entry name" value="DNA/RNA polymerases"/>
    <property type="match status" value="1"/>
</dbReference>
<dbReference type="NCBIfam" id="NF004397">
    <property type="entry name" value="PRK05755.1"/>
    <property type="match status" value="1"/>
</dbReference>
<dbReference type="PANTHER" id="PTHR10133">
    <property type="entry name" value="DNA POLYMERASE I"/>
    <property type="match status" value="1"/>
</dbReference>
<keyword evidence="6 16" id="KW-0235">DNA replication</keyword>
<dbReference type="GO" id="GO:0008409">
    <property type="term" value="F:5'-3' exonuclease activity"/>
    <property type="evidence" value="ECO:0007669"/>
    <property type="project" value="UniProtKB-UniRule"/>
</dbReference>
<dbReference type="Pfam" id="PF01612">
    <property type="entry name" value="DNA_pol_A_exo1"/>
    <property type="match status" value="1"/>
</dbReference>
<dbReference type="Gene3D" id="1.10.150.20">
    <property type="entry name" value="5' to 3' exonuclease, C-terminal subdomain"/>
    <property type="match status" value="2"/>
</dbReference>
<dbReference type="InterPro" id="IPR036279">
    <property type="entry name" value="5-3_exonuclease_C_sf"/>
</dbReference>
<dbReference type="EC" id="2.7.7.7" evidence="2 15"/>
<evidence type="ECO:0000256" key="7">
    <source>
        <dbReference type="ARBA" id="ARBA00022722"/>
    </source>
</evidence>
<feature type="compositionally biased region" description="Low complexity" evidence="17">
    <location>
        <begin position="327"/>
        <end position="346"/>
    </location>
</feature>
<dbReference type="PANTHER" id="PTHR10133:SF27">
    <property type="entry name" value="DNA POLYMERASE NU"/>
    <property type="match status" value="1"/>
</dbReference>
<keyword evidence="10 16" id="KW-0269">Exonuclease</keyword>
<dbReference type="RefSeq" id="WP_215627031.1">
    <property type="nucleotide sequence ID" value="NZ_CP067089.2"/>
</dbReference>
<feature type="domain" description="DNA-directed DNA polymerase family A palm" evidence="20">
    <location>
        <begin position="715"/>
        <end position="921"/>
    </location>
</feature>
<dbReference type="GO" id="GO:0006261">
    <property type="term" value="P:DNA-templated DNA replication"/>
    <property type="evidence" value="ECO:0007669"/>
    <property type="project" value="UniProtKB-UniRule"/>
</dbReference>
<dbReference type="Gene3D" id="1.20.1060.10">
    <property type="entry name" value="Taq DNA Polymerase, Chain T, domain 4"/>
    <property type="match status" value="1"/>
</dbReference>
<dbReference type="FunFam" id="1.20.1060.10:FF:000001">
    <property type="entry name" value="DNA polymerase I"/>
    <property type="match status" value="1"/>
</dbReference>
<dbReference type="Pfam" id="PF02739">
    <property type="entry name" value="5_3_exonuc_N"/>
    <property type="match status" value="1"/>
</dbReference>
<evidence type="ECO:0000259" key="20">
    <source>
        <dbReference type="SMART" id="SM00482"/>
    </source>
</evidence>
<sequence>MKPAKAPLYLIDAYGLIYRSYFAFLSRPLRNSKGKNVSALFGFARTVTGLLNDGAPAADAQGKLLDRAQKPALLAAVFDSRGPTFRHKQYPEYKANRQKAPEDLHEQVPLVDETLRALGIPVLQADGYEADDIIATLARKCQAEGRQCYILSSDKDLLQLVGNGTYELRPLKSTKDYSSVNASGTGIPYELVGPAEVKAEWGVTPEKVLDLLSLIGDTSDNVPGVKGVGEKTAVKLMTRYGSLDEIYKNIAGIEGAVGKKLADGKESAYFAKTLISLECEVPLPLKTLDDLSIENIDRSAGAAVLLREGIRQSAFALDPKTVSAAPESAASASSGPAAGGSPVSGGTPVRDLVPVDPALTGDGAYTTVLAIKELESLLKTAKKQGFMAFDFETDSLDAWNSKPIGISMALEPKKAYYIPVASHGEGSEFLDPDAVRKLFEPLLADPKMTVAAHNAKYDYKVSRGWGIPRWKCVIWDTMVAAWLADPERNNYSLDSLAASYLGYTAISYNSIVPKGSTFDAVSLETACRYSGEDADLTFRMKLHLEKQLEKSEATDLFKNLEMPLLPILAEMEGLGIKIEPKVLREYGVTLGEELEQIQAETYRMVGHEFNLGSPKQLQEVLFVERKLKPGKKTKTGYSTDVGVLEELAREDPVPALILRHRTLAKLKSTYVDTLADLAGKDGRLHTNFVQTGTATGRLSSRDPNLQNIPIRDEEGRRIRQAFIAEPGQVLISADYSQIELVVLAHLSGDEGLCSAFRDGTDVHARTAALIFGIPEKDVRPDQRRIAKTINFGVMYGMSAFRLSNELGISRTDAQSFIEAYFKTYSGIRRYIDDLVAQTEKTGYASTIFGRRRYIAAINSRNKTEKAAAERVAVNAPIQGSAADIVKTAMIRLDKAITAGKSPARLLLQVHDELILECPKDHAAEAAELVKKEMENAVKLSVPLRVSVETGKRWGDFH</sequence>
<dbReference type="GO" id="GO:0008408">
    <property type="term" value="F:3'-5' exonuclease activity"/>
    <property type="evidence" value="ECO:0007669"/>
    <property type="project" value="UniProtKB-UniRule"/>
</dbReference>
<comment type="similarity">
    <text evidence="1 16">Belongs to the DNA polymerase type-A family.</text>
</comment>
<evidence type="ECO:0000256" key="1">
    <source>
        <dbReference type="ARBA" id="ARBA00007705"/>
    </source>
</evidence>
<dbReference type="GO" id="GO:0003677">
    <property type="term" value="F:DNA binding"/>
    <property type="evidence" value="ECO:0007669"/>
    <property type="project" value="UniProtKB-UniRule"/>
</dbReference>
<keyword evidence="5 16" id="KW-0548">Nucleotidyltransferase</keyword>
<reference evidence="21" key="1">
    <citation type="submission" date="2021-01" db="EMBL/GenBank/DDBJ databases">
        <title>Description of Breznakiella homolactica.</title>
        <authorList>
            <person name="Song Y."/>
            <person name="Brune A."/>
        </authorList>
    </citation>
    <scope>NUCLEOTIDE SEQUENCE</scope>
    <source>
        <strain evidence="21">RmG30</strain>
    </source>
</reference>
<dbReference type="InterPro" id="IPR012337">
    <property type="entry name" value="RNaseH-like_sf"/>
</dbReference>
<dbReference type="Pfam" id="PF01367">
    <property type="entry name" value="5_3_exonuc"/>
    <property type="match status" value="1"/>
</dbReference>
<dbReference type="InterPro" id="IPR008918">
    <property type="entry name" value="HhH2"/>
</dbReference>
<proteinExistence type="inferred from homology"/>
<comment type="function">
    <text evidence="16">In addition to polymerase activity, this DNA polymerase exhibits 3'-5' and 5'-3' exonuclease activity.</text>
</comment>
<dbReference type="Gene3D" id="3.30.70.370">
    <property type="match status" value="1"/>
</dbReference>
<dbReference type="AlphaFoldDB" id="A0A7T7XNU0"/>
<keyword evidence="8 16" id="KW-0227">DNA damage</keyword>
<evidence type="ECO:0000256" key="15">
    <source>
        <dbReference type="NCBIfam" id="TIGR00593"/>
    </source>
</evidence>
<dbReference type="PRINTS" id="PR00868">
    <property type="entry name" value="DNAPOLI"/>
</dbReference>
<dbReference type="InterPro" id="IPR002562">
    <property type="entry name" value="3'-5'_exonuclease_dom"/>
</dbReference>
<keyword evidence="4 16" id="KW-0808">Transferase</keyword>
<dbReference type="GO" id="GO:0003887">
    <property type="term" value="F:DNA-directed DNA polymerase activity"/>
    <property type="evidence" value="ECO:0007669"/>
    <property type="project" value="UniProtKB-UniRule"/>
</dbReference>
<keyword evidence="22" id="KW-1185">Reference proteome</keyword>
<evidence type="ECO:0000256" key="4">
    <source>
        <dbReference type="ARBA" id="ARBA00022679"/>
    </source>
</evidence>
<dbReference type="InterPro" id="IPR002298">
    <property type="entry name" value="DNA_polymerase_A"/>
</dbReference>
<evidence type="ECO:0000256" key="6">
    <source>
        <dbReference type="ARBA" id="ARBA00022705"/>
    </source>
</evidence>
<dbReference type="SUPFAM" id="SSF47807">
    <property type="entry name" value="5' to 3' exonuclease, C-terminal subdomain"/>
    <property type="match status" value="1"/>
</dbReference>
<evidence type="ECO:0000259" key="19">
    <source>
        <dbReference type="SMART" id="SM00475"/>
    </source>
</evidence>
<evidence type="ECO:0000256" key="14">
    <source>
        <dbReference type="ARBA" id="ARBA00049244"/>
    </source>
</evidence>
<dbReference type="InterPro" id="IPR019760">
    <property type="entry name" value="DNA-dir_DNA_pol_A_CS"/>
</dbReference>
<dbReference type="FunFam" id="1.10.150.20:FF:000002">
    <property type="entry name" value="DNA polymerase I"/>
    <property type="match status" value="1"/>
</dbReference>
<dbReference type="SUPFAM" id="SSF88723">
    <property type="entry name" value="PIN domain-like"/>
    <property type="match status" value="1"/>
</dbReference>
<dbReference type="InterPro" id="IPR029060">
    <property type="entry name" value="PIN-like_dom_sf"/>
</dbReference>
<dbReference type="NCBIfam" id="TIGR00593">
    <property type="entry name" value="pola"/>
    <property type="match status" value="1"/>
</dbReference>
<accession>A0A7T7XNU0</accession>
<evidence type="ECO:0000256" key="5">
    <source>
        <dbReference type="ARBA" id="ARBA00022695"/>
    </source>
</evidence>
<dbReference type="InterPro" id="IPR002421">
    <property type="entry name" value="5-3_exonuclease"/>
</dbReference>
<dbReference type="CDD" id="cd09898">
    <property type="entry name" value="H3TH_53EXO"/>
    <property type="match status" value="1"/>
</dbReference>
<evidence type="ECO:0000256" key="8">
    <source>
        <dbReference type="ARBA" id="ARBA00022763"/>
    </source>
</evidence>
<dbReference type="InterPro" id="IPR018320">
    <property type="entry name" value="DNA_polymerase_1"/>
</dbReference>
<dbReference type="Gene3D" id="3.40.50.1010">
    <property type="entry name" value="5'-nuclease"/>
    <property type="match status" value="1"/>
</dbReference>
<dbReference type="SMART" id="SM00279">
    <property type="entry name" value="HhH2"/>
    <property type="match status" value="1"/>
</dbReference>
<dbReference type="InterPro" id="IPR001098">
    <property type="entry name" value="DNA-dir_DNA_pol_A_palm_dom"/>
</dbReference>
<dbReference type="SMART" id="SM00475">
    <property type="entry name" value="53EXOc"/>
    <property type="match status" value="1"/>
</dbReference>
<evidence type="ECO:0000256" key="2">
    <source>
        <dbReference type="ARBA" id="ARBA00012417"/>
    </source>
</evidence>
<dbReference type="SMART" id="SM00474">
    <property type="entry name" value="35EXOc"/>
    <property type="match status" value="1"/>
</dbReference>
<evidence type="ECO:0000256" key="10">
    <source>
        <dbReference type="ARBA" id="ARBA00022839"/>
    </source>
</evidence>
<keyword evidence="13 16" id="KW-0234">DNA repair</keyword>
<dbReference type="CDD" id="cd06139">
    <property type="entry name" value="DNA_polA_I_Ecoli_like_exo"/>
    <property type="match status" value="1"/>
</dbReference>
<evidence type="ECO:0000256" key="11">
    <source>
        <dbReference type="ARBA" id="ARBA00022932"/>
    </source>
</evidence>
<protein>
    <recommendedName>
        <fullName evidence="3 15">DNA polymerase I</fullName>
        <ecNumber evidence="2 15">2.7.7.7</ecNumber>
    </recommendedName>
</protein>
<dbReference type="InterPro" id="IPR043502">
    <property type="entry name" value="DNA/RNA_pol_sf"/>
</dbReference>
<dbReference type="EMBL" id="CP067089">
    <property type="protein sequence ID" value="QQO09728.1"/>
    <property type="molecule type" value="Genomic_DNA"/>
</dbReference>
<keyword evidence="12 16" id="KW-0238">DNA-binding</keyword>
<keyword evidence="9 16" id="KW-0378">Hydrolase</keyword>
<feature type="domain" description="3'-5' exonuclease" evidence="18">
    <location>
        <begin position="365"/>
        <end position="549"/>
    </location>
</feature>
<name>A0A7T7XNU0_9SPIR</name>